<dbReference type="GO" id="GO:0000155">
    <property type="term" value="F:phosphorelay sensor kinase activity"/>
    <property type="evidence" value="ECO:0007669"/>
    <property type="project" value="InterPro"/>
</dbReference>
<keyword evidence="4" id="KW-0808">Transferase</keyword>
<dbReference type="Pfam" id="PF02518">
    <property type="entry name" value="HATPase_c"/>
    <property type="match status" value="1"/>
</dbReference>
<dbReference type="InterPro" id="IPR005467">
    <property type="entry name" value="His_kinase_dom"/>
</dbReference>
<evidence type="ECO:0000313" key="14">
    <source>
        <dbReference type="Proteomes" id="UP000006469"/>
    </source>
</evidence>
<evidence type="ECO:0000256" key="5">
    <source>
        <dbReference type="ARBA" id="ARBA00022741"/>
    </source>
</evidence>
<reference evidence="12 15" key="3">
    <citation type="journal article" date="2014" name="PLoS Genet.">
        <title>Phylogenetically driven sequencing of extremely halophilic archaea reveals strategies for static and dynamic osmo-response.</title>
        <authorList>
            <person name="Becker E.A."/>
            <person name="Seitzer P.M."/>
            <person name="Tritt A."/>
            <person name="Larsen D."/>
            <person name="Krusor M."/>
            <person name="Yao A.I."/>
            <person name="Wu D."/>
            <person name="Madern D."/>
            <person name="Eisen J.A."/>
            <person name="Darling A.E."/>
            <person name="Facciotti M.T."/>
        </authorList>
    </citation>
    <scope>NUCLEOTIDE SEQUENCE [LARGE SCALE GENOMIC DNA]</scope>
    <source>
        <strain evidence="12">ATCC 33500</strain>
        <strain evidence="15">ATCC 33500 / DSM 1411 / JCM 8866 / NBRC 14739 / NCIMB 2177 / R-4</strain>
    </source>
</reference>
<sequence length="566" mass="61080">MPSVVPVSPLVVLCLIAALVSGAIGTVAWREGTEPGSKSLSVLLFAATLWAASYAVALTTFDLSLRFWFQLPIEVAQAIIAPAWFAFSLSYTGRGELLTRRLVAGLLLFPAITVVALVTNPIHGLLWTNYHLDPVFGAATVRFDPSLWYHLHAVYGYVIIGSGLVLVVEMLAERLSRYRSQAVALAIGSTAPTVAHVAHTFGLGPLRMVNFTPVALSVTGATFGYALYRFQLFGLSPATGRLGRRAAIDDVAVGVLVLDRENRIVDANKAATSLLDLDAAVAFDPLSSVLPGVDLDDDRQLVDVTVDRRRRTYEVTVSPVTDQHERRLGRTVTVSDVTGRVRRRQRLEVLNRVLRHNLRNDMTVVIGYADMVSDRLPPDQRDAADTIRARSNELLSLGEKARTVERVMAGIDEGSRFDAVETVQAAVSTVNEEFDASTVTIDAPESLPVTGSEPAAKLLVRELVENALAHGGGDPAVRVSLCDVGSDLVICVEDDGPGVPDYERSVVETGSESPLQHGSGLGLWAVRWTVNSLGGELEFDVDEGTTATVRLPHWCRPEDDAAASET</sequence>
<reference evidence="11 16" key="4">
    <citation type="submission" date="2014-04" db="EMBL/GenBank/DDBJ databases">
        <title>Transcriptional profiles of Haloferax mediterranei on the basis of nitrogen availability.</title>
        <authorList>
            <person name="Bautista V."/>
        </authorList>
    </citation>
    <scope>NUCLEOTIDE SEQUENCE [LARGE SCALE GENOMIC DNA]</scope>
    <source>
        <strain evidence="11">ATCC 33500</strain>
        <strain evidence="16">ATCC 33500 / DSM 1411 / JCM 8866 / NBRC 14739 / NCIMB 2177 / R-4</strain>
    </source>
</reference>
<dbReference type="InterPro" id="IPR031621">
    <property type="entry name" value="HisKA_7TM"/>
</dbReference>
<dbReference type="InterPro" id="IPR035965">
    <property type="entry name" value="PAS-like_dom_sf"/>
</dbReference>
<dbReference type="PROSITE" id="PS50109">
    <property type="entry name" value="HIS_KIN"/>
    <property type="match status" value="1"/>
</dbReference>
<evidence type="ECO:0000256" key="3">
    <source>
        <dbReference type="ARBA" id="ARBA00022553"/>
    </source>
</evidence>
<evidence type="ECO:0000256" key="1">
    <source>
        <dbReference type="ARBA" id="ARBA00000085"/>
    </source>
</evidence>
<dbReference type="Proteomes" id="UP000006469">
    <property type="component" value="Chromosome"/>
</dbReference>
<dbReference type="InterPro" id="IPR036890">
    <property type="entry name" value="HATPase_C_sf"/>
</dbReference>
<dbReference type="PANTHER" id="PTHR44936">
    <property type="entry name" value="SENSOR PROTEIN CREC"/>
    <property type="match status" value="1"/>
</dbReference>
<feature type="transmembrane region" description="Helical" evidence="8">
    <location>
        <begin position="183"/>
        <end position="202"/>
    </location>
</feature>
<dbReference type="KEGG" id="hme:HFX_0175"/>
<dbReference type="SUPFAM" id="SSF55874">
    <property type="entry name" value="ATPase domain of HSP90 chaperone/DNA topoisomerase II/histidine kinase"/>
    <property type="match status" value="1"/>
</dbReference>
<keyword evidence="8" id="KW-0812">Transmembrane</keyword>
<keyword evidence="7" id="KW-0067">ATP-binding</keyword>
<dbReference type="InterPro" id="IPR000014">
    <property type="entry name" value="PAS"/>
</dbReference>
<dbReference type="EC" id="2.7.13.3" evidence="2"/>
<dbReference type="SMART" id="SM00387">
    <property type="entry name" value="HATPase_c"/>
    <property type="match status" value="1"/>
</dbReference>
<reference evidence="10" key="1">
    <citation type="journal article" date="2012" name="Appl. Environ. Microbiol.">
        <title>Identification of the haloarchaeal phasin (PhaP) that functions in polyhydroxyalkanoate accumulation and granule formation in Haloferax mediterranei.</title>
        <authorList>
            <person name="Cai S."/>
            <person name="Cai L."/>
            <person name="Liu H."/>
            <person name="Liu X."/>
            <person name="Han J."/>
            <person name="Zhou J."/>
            <person name="Xiang H."/>
        </authorList>
    </citation>
    <scope>NUCLEOTIDE SEQUENCE</scope>
    <source>
        <strain evidence="10">CGMCC 1.2087</strain>
    </source>
</reference>
<comment type="catalytic activity">
    <reaction evidence="1">
        <text>ATP + protein L-histidine = ADP + protein N-phospho-L-histidine.</text>
        <dbReference type="EC" id="2.7.13.3"/>
    </reaction>
</comment>
<evidence type="ECO:0000313" key="17">
    <source>
        <dbReference type="Proteomes" id="UP000299011"/>
    </source>
</evidence>
<proteinExistence type="predicted"/>
<dbReference type="EMBL" id="CP001868">
    <property type="protein sequence ID" value="AFK17916.1"/>
    <property type="molecule type" value="Genomic_DNA"/>
</dbReference>
<keyword evidence="5" id="KW-0547">Nucleotide-binding</keyword>
<dbReference type="PRINTS" id="PR00344">
    <property type="entry name" value="BCTRLSENSOR"/>
</dbReference>
<dbReference type="InterPro" id="IPR003661">
    <property type="entry name" value="HisK_dim/P_dom"/>
</dbReference>
<reference evidence="10" key="5">
    <citation type="submission" date="2014-05" db="EMBL/GenBank/DDBJ databases">
        <authorList>
            <person name="Wang L."/>
            <person name="Yang H."/>
            <person name="Xiang H."/>
        </authorList>
    </citation>
    <scope>NUCLEOTIDE SEQUENCE</scope>
    <source>
        <strain evidence="10">CGMCC 1.2087</strain>
    </source>
</reference>
<dbReference type="PaxDb" id="523841-HFX_0175"/>
<dbReference type="Pfam" id="PF00512">
    <property type="entry name" value="HisKA"/>
    <property type="match status" value="1"/>
</dbReference>
<name>I3R106_HALMT</name>
<evidence type="ECO:0000313" key="13">
    <source>
        <dbReference type="EMBL" id="QCQ74471.1"/>
    </source>
</evidence>
<dbReference type="SMART" id="SM00388">
    <property type="entry name" value="HisKA"/>
    <property type="match status" value="1"/>
</dbReference>
<dbReference type="Gene3D" id="3.30.450.20">
    <property type="entry name" value="PAS domain"/>
    <property type="match status" value="1"/>
</dbReference>
<evidence type="ECO:0000256" key="7">
    <source>
        <dbReference type="ARBA" id="ARBA00022840"/>
    </source>
</evidence>
<organism evidence="10 14">
    <name type="scientific">Haloferax mediterranei (strain ATCC 33500 / DSM 1411 / JCM 8866 / NBRC 14739 / NCIMB 2177 / R-4)</name>
    <name type="common">Halobacterium mediterranei</name>
    <dbReference type="NCBI Taxonomy" id="523841"/>
    <lineage>
        <taxon>Archaea</taxon>
        <taxon>Methanobacteriati</taxon>
        <taxon>Methanobacteriota</taxon>
        <taxon>Stenosarchaea group</taxon>
        <taxon>Halobacteria</taxon>
        <taxon>Halobacteriales</taxon>
        <taxon>Haloferacaceae</taxon>
        <taxon>Haloferax</taxon>
    </lineage>
</organism>
<dbReference type="PATRIC" id="fig|523841.21.peg.1932"/>
<keyword evidence="15" id="KW-1185">Reference proteome</keyword>
<protein>
    <recommendedName>
        <fullName evidence="2">histidine kinase</fullName>
        <ecNumber evidence="2">2.7.13.3</ecNumber>
    </recommendedName>
</protein>
<dbReference type="GO" id="GO:0005524">
    <property type="term" value="F:ATP binding"/>
    <property type="evidence" value="ECO:0007669"/>
    <property type="project" value="UniProtKB-KW"/>
</dbReference>
<evidence type="ECO:0000313" key="16">
    <source>
        <dbReference type="Proteomes" id="UP000027075"/>
    </source>
</evidence>
<dbReference type="EMBL" id="AOLO01000007">
    <property type="protein sequence ID" value="EMA02809.1"/>
    <property type="molecule type" value="Genomic_DNA"/>
</dbReference>
<feature type="transmembrane region" description="Helical" evidence="8">
    <location>
        <begin position="67"/>
        <end position="90"/>
    </location>
</feature>
<evidence type="ECO:0000256" key="8">
    <source>
        <dbReference type="SAM" id="Phobius"/>
    </source>
</evidence>
<dbReference type="InterPro" id="IPR050980">
    <property type="entry name" value="2C_sensor_his_kinase"/>
</dbReference>
<dbReference type="GO" id="GO:0005886">
    <property type="term" value="C:plasma membrane"/>
    <property type="evidence" value="ECO:0007669"/>
    <property type="project" value="UniProtKB-SubCell"/>
</dbReference>
<evidence type="ECO:0000313" key="11">
    <source>
        <dbReference type="EMBL" id="AHZ22660.1"/>
    </source>
</evidence>
<dbReference type="EMBL" id="CP007551">
    <property type="protein sequence ID" value="AHZ22660.1"/>
    <property type="molecule type" value="Genomic_DNA"/>
</dbReference>
<dbReference type="SUPFAM" id="SSF55785">
    <property type="entry name" value="PYP-like sensor domain (PAS domain)"/>
    <property type="match status" value="1"/>
</dbReference>
<dbReference type="Proteomes" id="UP000011603">
    <property type="component" value="Unassembled WGS sequence"/>
</dbReference>
<reference evidence="13 17" key="6">
    <citation type="submission" date="2019-04" db="EMBL/GenBank/DDBJ databases">
        <title>Methylomes of two halophilic Archaea, Haloarcula marismortui and Haloferax mediterranei.</title>
        <authorList>
            <person name="DasSarma S."/>
            <person name="DasSarma P."/>
            <person name="DasSarma S."/>
            <person name="Fomenkov A."/>
            <person name="Vincze T."/>
            <person name="Anton B.P."/>
            <person name="Roberts R.J."/>
        </authorList>
    </citation>
    <scope>NUCLEOTIDE SEQUENCE [LARGE SCALE GENOMIC DNA]</scope>
    <source>
        <strain evidence="13">ATCC 33500</strain>
        <strain evidence="17">ATCC 33500 / DSM 1411 / JCM 8866 / NBRC 14739 / NCIMB 2177 / R-4</strain>
    </source>
</reference>
<feature type="transmembrane region" description="Helical" evidence="8">
    <location>
        <begin position="6"/>
        <end position="28"/>
    </location>
</feature>
<reference evidence="10 14" key="2">
    <citation type="journal article" date="2012" name="J. Bacteriol.">
        <title>Complete genome sequence of the metabolically versatile halophilic archaeon Haloferax mediterranei, a poly(3-hydroxybutyrate-co-3-hydroxyvalerate) producer.</title>
        <authorList>
            <person name="Han J."/>
            <person name="Zhang F."/>
            <person name="Hou J."/>
            <person name="Liu X."/>
            <person name="Li M."/>
            <person name="Liu H."/>
            <person name="Cai L."/>
            <person name="Zhang B."/>
            <person name="Chen Y."/>
            <person name="Zhou J."/>
            <person name="Hu S."/>
            <person name="Xiang H."/>
        </authorList>
    </citation>
    <scope>NUCLEOTIDE SEQUENCE [LARGE SCALE GENOMIC DNA]</scope>
    <source>
        <strain evidence="14">ATCC 33500 / DSM 1411 / JCM 8866 / NBRC 14739 / NCIMB 2177 / R-4</strain>
        <strain evidence="10">CGMCC 1.2087</strain>
    </source>
</reference>
<evidence type="ECO:0000259" key="9">
    <source>
        <dbReference type="PROSITE" id="PS50109"/>
    </source>
</evidence>
<dbReference type="HOGENOM" id="CLU_000445_114_58_2"/>
<feature type="domain" description="Histidine kinase" evidence="9">
    <location>
        <begin position="353"/>
        <end position="555"/>
    </location>
</feature>
<gene>
    <name evidence="10" type="primary">htlD25</name>
    <name evidence="10" type="ordered locus">HFX_0175</name>
    <name evidence="11" type="ORF">BM92_08390</name>
    <name evidence="12" type="ORF">C439_09510</name>
    <name evidence="13" type="ORF">E6P09_03975</name>
</gene>
<dbReference type="Proteomes" id="UP000027075">
    <property type="component" value="Chromosome"/>
</dbReference>
<dbReference type="GeneID" id="40155546"/>
<feature type="transmembrane region" description="Helical" evidence="8">
    <location>
        <begin position="147"/>
        <end position="171"/>
    </location>
</feature>
<dbReference type="CDD" id="cd00075">
    <property type="entry name" value="HATPase"/>
    <property type="match status" value="1"/>
</dbReference>
<dbReference type="RefSeq" id="WP_004058479.1">
    <property type="nucleotide sequence ID" value="NC_017941.2"/>
</dbReference>
<dbReference type="AlphaFoldDB" id="I3R106"/>
<accession>I3R106</accession>
<dbReference type="Pfam" id="PF16927">
    <property type="entry name" value="HisKA_7TM"/>
    <property type="match status" value="1"/>
</dbReference>
<dbReference type="OrthoDB" id="327291at2157"/>
<dbReference type="PANTHER" id="PTHR44936:SF10">
    <property type="entry name" value="SENSOR PROTEIN RSTB"/>
    <property type="match status" value="1"/>
</dbReference>
<keyword evidence="3" id="KW-0597">Phosphoprotein</keyword>
<evidence type="ECO:0000256" key="4">
    <source>
        <dbReference type="ARBA" id="ARBA00022679"/>
    </source>
</evidence>
<dbReference type="EMBL" id="CP039139">
    <property type="protein sequence ID" value="QCQ74471.1"/>
    <property type="molecule type" value="Genomic_DNA"/>
</dbReference>
<keyword evidence="8" id="KW-0472">Membrane</keyword>
<keyword evidence="6" id="KW-0418">Kinase</keyword>
<keyword evidence="8" id="KW-1133">Transmembrane helix</keyword>
<dbReference type="STRING" id="523841.HFX_0175"/>
<dbReference type="CDD" id="cd00130">
    <property type="entry name" value="PAS"/>
    <property type="match status" value="1"/>
</dbReference>
<dbReference type="Gene3D" id="3.30.565.10">
    <property type="entry name" value="Histidine kinase-like ATPase, C-terminal domain"/>
    <property type="match status" value="1"/>
</dbReference>
<feature type="transmembrane region" description="Helical" evidence="8">
    <location>
        <begin position="102"/>
        <end position="127"/>
    </location>
</feature>
<dbReference type="Proteomes" id="UP000299011">
    <property type="component" value="Chromosome"/>
</dbReference>
<dbReference type="eggNOG" id="arCOG02327">
    <property type="taxonomic scope" value="Archaea"/>
</dbReference>
<evidence type="ECO:0000313" key="10">
    <source>
        <dbReference type="EMBL" id="AFK17916.1"/>
    </source>
</evidence>
<dbReference type="InterPro" id="IPR003594">
    <property type="entry name" value="HATPase_dom"/>
</dbReference>
<feature type="transmembrane region" description="Helical" evidence="8">
    <location>
        <begin position="40"/>
        <end position="61"/>
    </location>
</feature>
<dbReference type="InterPro" id="IPR004358">
    <property type="entry name" value="Sig_transdc_His_kin-like_C"/>
</dbReference>
<dbReference type="CDD" id="cd00082">
    <property type="entry name" value="HisKA"/>
    <property type="match status" value="1"/>
</dbReference>
<evidence type="ECO:0000313" key="15">
    <source>
        <dbReference type="Proteomes" id="UP000011603"/>
    </source>
</evidence>
<dbReference type="Pfam" id="PF13188">
    <property type="entry name" value="PAS_8"/>
    <property type="match status" value="1"/>
</dbReference>
<evidence type="ECO:0000256" key="2">
    <source>
        <dbReference type="ARBA" id="ARBA00012438"/>
    </source>
</evidence>
<evidence type="ECO:0000313" key="12">
    <source>
        <dbReference type="EMBL" id="EMA02809.1"/>
    </source>
</evidence>
<evidence type="ECO:0000256" key="6">
    <source>
        <dbReference type="ARBA" id="ARBA00022777"/>
    </source>
</evidence>